<dbReference type="EMBL" id="JACAGB010000015">
    <property type="protein sequence ID" value="KAF6322784.1"/>
    <property type="molecule type" value="Genomic_DNA"/>
</dbReference>
<evidence type="ECO:0000256" key="1">
    <source>
        <dbReference type="SAM" id="MobiDB-lite"/>
    </source>
</evidence>
<feature type="compositionally biased region" description="Basic residues" evidence="1">
    <location>
        <begin position="144"/>
        <end position="153"/>
    </location>
</feature>
<evidence type="ECO:0000256" key="3">
    <source>
        <dbReference type="SAM" id="SignalP"/>
    </source>
</evidence>
<feature type="transmembrane region" description="Helical" evidence="2">
    <location>
        <begin position="47"/>
        <end position="69"/>
    </location>
</feature>
<dbReference type="Proteomes" id="UP000558488">
    <property type="component" value="Unassembled WGS sequence"/>
</dbReference>
<dbReference type="AlphaFoldDB" id="A0A7J7VCD7"/>
<sequence length="153" mass="16298">MEPFCPLLLAGFSLRLARAFTVNESTPADSNWTSTTAEPQAPGARPLLAWLLLPLLLLLLLLLLAGYFLRFRKHRKATVSGGDRKMPNGILEEQAAGDASQPVPVGAHEVLPHPGGPPGGGDPGPLGRRRQDVPRGVPLAAVRTHARNLRAGQ</sequence>
<evidence type="ECO:0000256" key="2">
    <source>
        <dbReference type="SAM" id="Phobius"/>
    </source>
</evidence>
<organism evidence="4 5">
    <name type="scientific">Pipistrellus kuhlii</name>
    <name type="common">Kuhl's pipistrelle</name>
    <dbReference type="NCBI Taxonomy" id="59472"/>
    <lineage>
        <taxon>Eukaryota</taxon>
        <taxon>Metazoa</taxon>
        <taxon>Chordata</taxon>
        <taxon>Craniata</taxon>
        <taxon>Vertebrata</taxon>
        <taxon>Euteleostomi</taxon>
        <taxon>Mammalia</taxon>
        <taxon>Eutheria</taxon>
        <taxon>Laurasiatheria</taxon>
        <taxon>Chiroptera</taxon>
        <taxon>Yangochiroptera</taxon>
        <taxon>Vespertilionidae</taxon>
        <taxon>Pipistrellus</taxon>
    </lineage>
</organism>
<name>A0A7J7VCD7_PIPKU</name>
<feature type="region of interest" description="Disordered" evidence="1">
    <location>
        <begin position="78"/>
        <end position="153"/>
    </location>
</feature>
<feature type="chain" id="PRO_5029791229" evidence="3">
    <location>
        <begin position="20"/>
        <end position="153"/>
    </location>
</feature>
<evidence type="ECO:0000313" key="4">
    <source>
        <dbReference type="EMBL" id="KAF6322784.1"/>
    </source>
</evidence>
<keyword evidence="2" id="KW-0472">Membrane</keyword>
<keyword evidence="3" id="KW-0732">Signal</keyword>
<gene>
    <name evidence="4" type="ORF">mPipKuh1_014363</name>
</gene>
<keyword evidence="5" id="KW-1185">Reference proteome</keyword>
<reference evidence="4 5" key="1">
    <citation type="journal article" date="2020" name="Nature">
        <title>Six reference-quality genomes reveal evolution of bat adaptations.</title>
        <authorList>
            <person name="Jebb D."/>
            <person name="Huang Z."/>
            <person name="Pippel M."/>
            <person name="Hughes G.M."/>
            <person name="Lavrichenko K."/>
            <person name="Devanna P."/>
            <person name="Winkler S."/>
            <person name="Jermiin L.S."/>
            <person name="Skirmuntt E.C."/>
            <person name="Katzourakis A."/>
            <person name="Burkitt-Gray L."/>
            <person name="Ray D.A."/>
            <person name="Sullivan K.A.M."/>
            <person name="Roscito J.G."/>
            <person name="Kirilenko B.M."/>
            <person name="Davalos L.M."/>
            <person name="Corthals A.P."/>
            <person name="Power M.L."/>
            <person name="Jones G."/>
            <person name="Ransome R.D."/>
            <person name="Dechmann D.K.N."/>
            <person name="Locatelli A.G."/>
            <person name="Puechmaille S.J."/>
            <person name="Fedrigo O."/>
            <person name="Jarvis E.D."/>
            <person name="Hiller M."/>
            <person name="Vernes S.C."/>
            <person name="Myers E.W."/>
            <person name="Teeling E.C."/>
        </authorList>
    </citation>
    <scope>NUCLEOTIDE SEQUENCE [LARGE SCALE GENOMIC DNA]</scope>
    <source>
        <strain evidence="4">MPipKuh1</strain>
        <tissue evidence="4">Flight muscle</tissue>
    </source>
</reference>
<protein>
    <submittedName>
        <fullName evidence="4">Protein tyrosine phosphatase receptor type E</fullName>
    </submittedName>
</protein>
<feature type="signal peptide" evidence="3">
    <location>
        <begin position="1"/>
        <end position="19"/>
    </location>
</feature>
<keyword evidence="2" id="KW-0812">Transmembrane</keyword>
<proteinExistence type="predicted"/>
<evidence type="ECO:0000313" key="5">
    <source>
        <dbReference type="Proteomes" id="UP000558488"/>
    </source>
</evidence>
<accession>A0A7J7VCD7</accession>
<keyword evidence="4" id="KW-0675">Receptor</keyword>
<keyword evidence="2" id="KW-1133">Transmembrane helix</keyword>
<comment type="caution">
    <text evidence="4">The sequence shown here is derived from an EMBL/GenBank/DDBJ whole genome shotgun (WGS) entry which is preliminary data.</text>
</comment>